<dbReference type="Pfam" id="PF13245">
    <property type="entry name" value="AAA_19"/>
    <property type="match status" value="1"/>
</dbReference>
<dbReference type="GO" id="GO:0016787">
    <property type="term" value="F:hydrolase activity"/>
    <property type="evidence" value="ECO:0007669"/>
    <property type="project" value="UniProtKB-KW"/>
</dbReference>
<dbReference type="GO" id="GO:0000725">
    <property type="term" value="P:recombinational repair"/>
    <property type="evidence" value="ECO:0007669"/>
    <property type="project" value="TreeGrafter"/>
</dbReference>
<evidence type="ECO:0000256" key="2">
    <source>
        <dbReference type="ARBA" id="ARBA00022801"/>
    </source>
</evidence>
<name>A0A1C3CYC7_9GAMM</name>
<dbReference type="InterPro" id="IPR011528">
    <property type="entry name" value="NERD"/>
</dbReference>
<sequence>MAELIPQSIQQLKSASSGERKVYQLLEYVFQSENAIIWHEPKALNRYTDFIIWLPEHGLLVVEVKDWSKDRFETLNPETFTGRFYNKNDHKIVAVKNPESQVRKCMLSILNEFKKSAIFLQTGGAYKGNVKFPISSCVIYTELKQEEADSIGLTLPSISTAHKTIFKDDLRFVAENKTFKQKLIQAFKDVAFPFEKLSYAEEKFLRYMIFPEIRVNEFTQDELFSVEPQAVKALDLSQESIAKNIGDGHRILKGVAGSGKTLVLACRAKYLKTIYPDYKILVVCYNNSLCNHLSQMFGDDFNEKIEVRNFHSLVKSVTNAKLFMLNNEKQADYNSRVGDILNDYLALDNVAESDKYDAILIDEGQDFAQEWIIGLSKLVKAETNHILFCYDPAQNIFNRKKPSWRSVGLQVQGKKPVELLKCYRNTKEILDIAKEFLNPKLLDSLQNHDEYDRVLDPDTGECKTGEYPSIYHENDVRHLADLIARKIRQLIKSSVLASDIAVLQAKSAQYDIFITELKEKIALYCPDVELDLIFSSTDKKALNLQKNSIKIMNVESSKGLEFPHVFFIGLDYMPRIGENRDIDSERKLAYVGMTRAQNKLFILGCENTGFLSDIKEIQQRATIQSSENKVSNNIVVETTSLEVLTAHDEIDISTDAMTGQKWSEDEEVKLIDAFMEEKLSIKDIAQRHQRKEGGIRSRLKKLRLID</sequence>
<keyword evidence="1" id="KW-0547">Nucleotide-binding</keyword>
<dbReference type="GO" id="GO:0003677">
    <property type="term" value="F:DNA binding"/>
    <property type="evidence" value="ECO:0007669"/>
    <property type="project" value="InterPro"/>
</dbReference>
<gene>
    <name evidence="8" type="ORF">BBP83_05185</name>
</gene>
<dbReference type="InterPro" id="IPR000212">
    <property type="entry name" value="DNA_helicase_UvrD/REP"/>
</dbReference>
<dbReference type="SUPFAM" id="SSF52540">
    <property type="entry name" value="P-loop containing nucleoside triphosphate hydrolases"/>
    <property type="match status" value="1"/>
</dbReference>
<evidence type="ECO:0000256" key="1">
    <source>
        <dbReference type="ARBA" id="ARBA00022741"/>
    </source>
</evidence>
<evidence type="ECO:0000256" key="4">
    <source>
        <dbReference type="ARBA" id="ARBA00022840"/>
    </source>
</evidence>
<dbReference type="PANTHER" id="PTHR11070">
    <property type="entry name" value="UVRD / RECB / PCRA DNA HELICASE FAMILY MEMBER"/>
    <property type="match status" value="1"/>
</dbReference>
<proteinExistence type="predicted"/>
<keyword evidence="4" id="KW-0067">ATP-binding</keyword>
<dbReference type="EMBL" id="MBDL01000008">
    <property type="protein sequence ID" value="ODA13764.1"/>
    <property type="molecule type" value="Genomic_DNA"/>
</dbReference>
<dbReference type="Pfam" id="PF08378">
    <property type="entry name" value="NERD"/>
    <property type="match status" value="1"/>
</dbReference>
<dbReference type="GO" id="GO:0043138">
    <property type="term" value="F:3'-5' DNA helicase activity"/>
    <property type="evidence" value="ECO:0007669"/>
    <property type="project" value="TreeGrafter"/>
</dbReference>
<reference evidence="8 9" key="1">
    <citation type="submission" date="2016-07" db="EMBL/GenBank/DDBJ databases">
        <title>Acinetobacter sp. ANC 4603.</title>
        <authorList>
            <person name="Radolfova-Krizova L."/>
            <person name="Nemec A."/>
        </authorList>
    </citation>
    <scope>NUCLEOTIDE SEQUENCE [LARGE SCALE GENOMIC DNA]</scope>
    <source>
        <strain evidence="8 9">ANC 4603</strain>
    </source>
</reference>
<organism evidence="8 9">
    <name type="scientific">Acinetobacter celticus</name>
    <dbReference type="NCBI Taxonomy" id="1891224"/>
    <lineage>
        <taxon>Bacteria</taxon>
        <taxon>Pseudomonadati</taxon>
        <taxon>Pseudomonadota</taxon>
        <taxon>Gammaproteobacteria</taxon>
        <taxon>Moraxellales</taxon>
        <taxon>Moraxellaceae</taxon>
        <taxon>Acinetobacter</taxon>
    </lineage>
</organism>
<evidence type="ECO:0000259" key="6">
    <source>
        <dbReference type="Pfam" id="PF08378"/>
    </source>
</evidence>
<dbReference type="OrthoDB" id="7066673at2"/>
<dbReference type="Pfam" id="PF13361">
    <property type="entry name" value="UvrD_C"/>
    <property type="match status" value="1"/>
</dbReference>
<keyword evidence="3" id="KW-0347">Helicase</keyword>
<keyword evidence="2" id="KW-0378">Hydrolase</keyword>
<protein>
    <recommendedName>
        <fullName evidence="5">DNA 3'-5' helicase II</fullName>
    </recommendedName>
</protein>
<evidence type="ECO:0000313" key="8">
    <source>
        <dbReference type="EMBL" id="ODA13764.1"/>
    </source>
</evidence>
<evidence type="ECO:0000313" key="9">
    <source>
        <dbReference type="Proteomes" id="UP000186553"/>
    </source>
</evidence>
<dbReference type="InterPro" id="IPR014017">
    <property type="entry name" value="DNA_helicase_UvrD-like_C"/>
</dbReference>
<dbReference type="STRING" id="1891224.BBP83_05185"/>
<accession>A0A1C3CYC7</accession>
<evidence type="ECO:0000259" key="7">
    <source>
        <dbReference type="Pfam" id="PF13361"/>
    </source>
</evidence>
<dbReference type="PANTHER" id="PTHR11070:SF2">
    <property type="entry name" value="ATP-DEPENDENT DNA HELICASE SRS2"/>
    <property type="match status" value="1"/>
</dbReference>
<feature type="domain" description="UvrD-like helicase C-terminal" evidence="7">
    <location>
        <begin position="536"/>
        <end position="605"/>
    </location>
</feature>
<dbReference type="InterPro" id="IPR027417">
    <property type="entry name" value="P-loop_NTPase"/>
</dbReference>
<feature type="domain" description="NERD" evidence="6">
    <location>
        <begin position="16"/>
        <end position="113"/>
    </location>
</feature>
<dbReference type="AlphaFoldDB" id="A0A1C3CYC7"/>
<dbReference type="GO" id="GO:0005524">
    <property type="term" value="F:ATP binding"/>
    <property type="evidence" value="ECO:0007669"/>
    <property type="project" value="UniProtKB-KW"/>
</dbReference>
<dbReference type="Gene3D" id="3.40.50.300">
    <property type="entry name" value="P-loop containing nucleotide triphosphate hydrolases"/>
    <property type="match status" value="2"/>
</dbReference>
<evidence type="ECO:0000256" key="5">
    <source>
        <dbReference type="ARBA" id="ARBA00034923"/>
    </source>
</evidence>
<dbReference type="RefSeq" id="WP_068886578.1">
    <property type="nucleotide sequence ID" value="NZ_CBCRUU010000001.1"/>
</dbReference>
<keyword evidence="9" id="KW-1185">Reference proteome</keyword>
<comment type="caution">
    <text evidence="8">The sequence shown here is derived from an EMBL/GenBank/DDBJ whole genome shotgun (WGS) entry which is preliminary data.</text>
</comment>
<dbReference type="GO" id="GO:0005829">
    <property type="term" value="C:cytosol"/>
    <property type="evidence" value="ECO:0007669"/>
    <property type="project" value="TreeGrafter"/>
</dbReference>
<evidence type="ECO:0000256" key="3">
    <source>
        <dbReference type="ARBA" id="ARBA00022806"/>
    </source>
</evidence>
<dbReference type="Proteomes" id="UP000186553">
    <property type="component" value="Unassembled WGS sequence"/>
</dbReference>